<dbReference type="NCBIfam" id="TIGR02517">
    <property type="entry name" value="type_II_gspD"/>
    <property type="match status" value="1"/>
</dbReference>
<evidence type="ECO:0000256" key="3">
    <source>
        <dbReference type="ARBA" id="ARBA00022448"/>
    </source>
</evidence>
<evidence type="ECO:0000256" key="11">
    <source>
        <dbReference type="SAM" id="SignalP"/>
    </source>
</evidence>
<dbReference type="PANTHER" id="PTHR30332">
    <property type="entry name" value="PROBABLE GENERAL SECRETION PATHWAY PROTEIN D"/>
    <property type="match status" value="1"/>
</dbReference>
<dbReference type="Proteomes" id="UP000007721">
    <property type="component" value="Chromosome"/>
</dbReference>
<evidence type="ECO:0000256" key="10">
    <source>
        <dbReference type="RuleBase" id="RU004004"/>
    </source>
</evidence>
<dbReference type="Pfam" id="PF00263">
    <property type="entry name" value="Secretin"/>
    <property type="match status" value="1"/>
</dbReference>
<dbReference type="KEGG" id="geo:Geob_0896"/>
<evidence type="ECO:0000259" key="12">
    <source>
        <dbReference type="Pfam" id="PF00263"/>
    </source>
</evidence>
<evidence type="ECO:0000256" key="4">
    <source>
        <dbReference type="ARBA" id="ARBA00022452"/>
    </source>
</evidence>
<accession>B9M1W2</accession>
<dbReference type="GO" id="GO:0009279">
    <property type="term" value="C:cell outer membrane"/>
    <property type="evidence" value="ECO:0007669"/>
    <property type="project" value="UniProtKB-SubCell"/>
</dbReference>
<dbReference type="Pfam" id="PF21305">
    <property type="entry name" value="type_II_gspD_N0"/>
    <property type="match status" value="1"/>
</dbReference>
<reference evidence="15 16" key="1">
    <citation type="submission" date="2009-01" db="EMBL/GenBank/DDBJ databases">
        <title>Complete sequence of Geobacter sp. FRC-32.</title>
        <authorList>
            <consortium name="US DOE Joint Genome Institute"/>
            <person name="Lucas S."/>
            <person name="Copeland A."/>
            <person name="Lapidus A."/>
            <person name="Glavina del Rio T."/>
            <person name="Dalin E."/>
            <person name="Tice H."/>
            <person name="Bruce D."/>
            <person name="Goodwin L."/>
            <person name="Pitluck S."/>
            <person name="Saunders E."/>
            <person name="Brettin T."/>
            <person name="Detter J.C."/>
            <person name="Han C."/>
            <person name="Larimer F."/>
            <person name="Land M."/>
            <person name="Hauser L."/>
            <person name="Kyrpides N."/>
            <person name="Ovchinnikova G."/>
            <person name="Kostka J."/>
            <person name="Richardson P."/>
        </authorList>
    </citation>
    <scope>NUCLEOTIDE SEQUENCE [LARGE SCALE GENOMIC DNA]</scope>
    <source>
        <strain evidence="16">DSM 22248 / JCM 15807 / FRC-32</strain>
    </source>
</reference>
<evidence type="ECO:0000256" key="2">
    <source>
        <dbReference type="ARBA" id="ARBA00006980"/>
    </source>
</evidence>
<dbReference type="GO" id="GO:0015627">
    <property type="term" value="C:type II protein secretion system complex"/>
    <property type="evidence" value="ECO:0007669"/>
    <property type="project" value="InterPro"/>
</dbReference>
<feature type="domain" description="GspD-like N0" evidence="14">
    <location>
        <begin position="27"/>
        <end position="96"/>
    </location>
</feature>
<dbReference type="AlphaFoldDB" id="B9M1W2"/>
<name>B9M1W2_GEODF</name>
<evidence type="ECO:0000259" key="13">
    <source>
        <dbReference type="Pfam" id="PF03958"/>
    </source>
</evidence>
<dbReference type="STRING" id="316067.Geob_0896"/>
<keyword evidence="7" id="KW-0653">Protein transport</keyword>
<dbReference type="InterPro" id="IPR004846">
    <property type="entry name" value="T2SS/T3SS_dom"/>
</dbReference>
<gene>
    <name evidence="15" type="primary">gspD</name>
    <name evidence="15" type="ordered locus">Geob_0896</name>
</gene>
<dbReference type="InterPro" id="IPR005644">
    <property type="entry name" value="NolW-like"/>
</dbReference>
<dbReference type="PANTHER" id="PTHR30332:SF24">
    <property type="entry name" value="SECRETIN GSPD-RELATED"/>
    <property type="match status" value="1"/>
</dbReference>
<comment type="subcellular location">
    <subcellularLocation>
        <location evidence="1 10">Cell outer membrane</location>
    </subcellularLocation>
</comment>
<sequence>MRKIITILSLLSLLALPLPALAKGVVLNFSDVDISTMVKFISDLTGKNFVMDDRVKGKISVFSPAKLSTEEAFNVFTSVLELKGFTVVPAGKVLKIVPTGAAKQSGMKILSDKDRGPVNEAYVARIINLEHISSQEAMTFLQPMISKDGYISAFGPGNMLLLVDSSLNVQKILNILQLVDTDQKREGAELVFLKNASAESISSVIKEWLGGKDKGARPAGQPATATATGLILPDTRLNALILFGNAKDKEDIKKLIAQLDVVPPTTSSKVNVYYLENADATEVAKVLDGVVKGSNAATPAAGQPGAAAAPQQSLFEGGKISITPDKATNSLVIMASPTDYQNLLQVIQKLDRRNRQVFVQAMIAEVSIDRARELGVQWGVIGGASNGTVATAGIYDPFGTFGALAPIIKSLGEAGIGTSSLNLAGAATFPAILKALQSNGALNVLSTPNIMTSDNKEAEIFVGENVPFLTQSNLSSTGLAQQGIERKDTGITLKIKPMVSEGEYVKLDIYQEISAVKDALNKGAAVDITTTKRSAKTSVVVKDTDTVVIGGLIQDQDQETINKIPFLGDIPLLGYLFKTKSMKRTKTNLMIILTPYIIKDSVDMGKVSEMQKNRFSEQLKSDKPIDFDNELKVKANQ</sequence>
<evidence type="ECO:0000259" key="14">
    <source>
        <dbReference type="Pfam" id="PF21305"/>
    </source>
</evidence>
<dbReference type="HOGENOM" id="CLU_006756_1_1_7"/>
<keyword evidence="9" id="KW-0998">Cell outer membrane</keyword>
<comment type="similarity">
    <text evidence="2">Belongs to the bacterial secretin family. GSP D subfamily.</text>
</comment>
<evidence type="ECO:0000313" key="15">
    <source>
        <dbReference type="EMBL" id="ACM19258.1"/>
    </source>
</evidence>
<evidence type="ECO:0000256" key="6">
    <source>
        <dbReference type="ARBA" id="ARBA00022729"/>
    </source>
</evidence>
<keyword evidence="3 10" id="KW-0813">Transport</keyword>
<feature type="signal peptide" evidence="11">
    <location>
        <begin position="1"/>
        <end position="22"/>
    </location>
</feature>
<proteinExistence type="inferred from homology"/>
<feature type="domain" description="Type II/III secretion system secretin-like" evidence="12">
    <location>
        <begin position="435"/>
        <end position="599"/>
    </location>
</feature>
<organism evidence="15 16">
    <name type="scientific">Geotalea daltonii (strain DSM 22248 / JCM 15807 / FRC-32)</name>
    <name type="common">Geobacter daltonii</name>
    <dbReference type="NCBI Taxonomy" id="316067"/>
    <lineage>
        <taxon>Bacteria</taxon>
        <taxon>Pseudomonadati</taxon>
        <taxon>Thermodesulfobacteriota</taxon>
        <taxon>Desulfuromonadia</taxon>
        <taxon>Geobacterales</taxon>
        <taxon>Geobacteraceae</taxon>
        <taxon>Geotalea</taxon>
    </lineage>
</organism>
<feature type="domain" description="NolW-like" evidence="13">
    <location>
        <begin position="271"/>
        <end position="356"/>
    </location>
</feature>
<dbReference type="eggNOG" id="COG1450">
    <property type="taxonomic scope" value="Bacteria"/>
</dbReference>
<evidence type="ECO:0000256" key="5">
    <source>
        <dbReference type="ARBA" id="ARBA00022692"/>
    </source>
</evidence>
<dbReference type="EMBL" id="CP001390">
    <property type="protein sequence ID" value="ACM19258.1"/>
    <property type="molecule type" value="Genomic_DNA"/>
</dbReference>
<dbReference type="Pfam" id="PF03958">
    <property type="entry name" value="Secretin_N"/>
    <property type="match status" value="2"/>
</dbReference>
<dbReference type="InterPro" id="IPR001775">
    <property type="entry name" value="GspD/PilQ"/>
</dbReference>
<evidence type="ECO:0000256" key="1">
    <source>
        <dbReference type="ARBA" id="ARBA00004442"/>
    </source>
</evidence>
<dbReference type="PRINTS" id="PR00811">
    <property type="entry name" value="BCTERIALGSPD"/>
</dbReference>
<evidence type="ECO:0000256" key="7">
    <source>
        <dbReference type="ARBA" id="ARBA00022927"/>
    </source>
</evidence>
<dbReference type="GO" id="GO:0015628">
    <property type="term" value="P:protein secretion by the type II secretion system"/>
    <property type="evidence" value="ECO:0007669"/>
    <property type="project" value="InterPro"/>
</dbReference>
<keyword evidence="4" id="KW-1134">Transmembrane beta strand</keyword>
<evidence type="ECO:0000256" key="9">
    <source>
        <dbReference type="ARBA" id="ARBA00023237"/>
    </source>
</evidence>
<dbReference type="Gene3D" id="3.30.1370.120">
    <property type="match status" value="3"/>
</dbReference>
<keyword evidence="8" id="KW-0472">Membrane</keyword>
<dbReference type="InterPro" id="IPR050810">
    <property type="entry name" value="Bact_Secretion_Sys_Channel"/>
</dbReference>
<feature type="chain" id="PRO_5002886437" evidence="11">
    <location>
        <begin position="23"/>
        <end position="637"/>
    </location>
</feature>
<keyword evidence="5" id="KW-0812">Transmembrane</keyword>
<dbReference type="InterPro" id="IPR013356">
    <property type="entry name" value="T2SS_GspD"/>
</dbReference>
<evidence type="ECO:0000256" key="8">
    <source>
        <dbReference type="ARBA" id="ARBA00023136"/>
    </source>
</evidence>
<keyword evidence="6 11" id="KW-0732">Signal</keyword>
<protein>
    <submittedName>
        <fullName evidence="15">Type II secretion system protein GspD, putative</fullName>
    </submittedName>
</protein>
<feature type="domain" description="NolW-like" evidence="13">
    <location>
        <begin position="191"/>
        <end position="263"/>
    </location>
</feature>
<evidence type="ECO:0000313" key="16">
    <source>
        <dbReference type="Proteomes" id="UP000007721"/>
    </source>
</evidence>
<dbReference type="InterPro" id="IPR049371">
    <property type="entry name" value="GspD-like_N0"/>
</dbReference>
<keyword evidence="16" id="KW-1185">Reference proteome</keyword>
<dbReference type="InterPro" id="IPR038591">
    <property type="entry name" value="NolW-like_sf"/>
</dbReference>